<organism evidence="7 9">
    <name type="scientific">Medicago truncatula</name>
    <name type="common">Barrel medic</name>
    <name type="synonym">Medicago tribuloides</name>
    <dbReference type="NCBI Taxonomy" id="3880"/>
    <lineage>
        <taxon>Eukaryota</taxon>
        <taxon>Viridiplantae</taxon>
        <taxon>Streptophyta</taxon>
        <taxon>Embryophyta</taxon>
        <taxon>Tracheophyta</taxon>
        <taxon>Spermatophyta</taxon>
        <taxon>Magnoliopsida</taxon>
        <taxon>eudicotyledons</taxon>
        <taxon>Gunneridae</taxon>
        <taxon>Pentapetalae</taxon>
        <taxon>rosids</taxon>
        <taxon>fabids</taxon>
        <taxon>Fabales</taxon>
        <taxon>Fabaceae</taxon>
        <taxon>Papilionoideae</taxon>
        <taxon>50 kb inversion clade</taxon>
        <taxon>NPAAA clade</taxon>
        <taxon>Hologalegina</taxon>
        <taxon>IRL clade</taxon>
        <taxon>Trifolieae</taxon>
        <taxon>Medicago</taxon>
    </lineage>
</organism>
<evidence type="ECO:0000256" key="2">
    <source>
        <dbReference type="ARBA" id="ARBA00022676"/>
    </source>
</evidence>
<dbReference type="GO" id="GO:0052325">
    <property type="term" value="P:cell wall pectin biosynthetic process"/>
    <property type="evidence" value="ECO:0000318"/>
    <property type="project" value="GO_Central"/>
</dbReference>
<protein>
    <recommendedName>
        <fullName evidence="6">O-fucosyltransferase family protein</fullName>
    </recommendedName>
</protein>
<dbReference type="HOGENOM" id="CLU_018420_3_0_1"/>
<evidence type="ECO:0000313" key="8">
    <source>
        <dbReference type="EnsemblPlants" id="AES65358"/>
    </source>
</evidence>
<accession>G7IGC0</accession>
<reference evidence="7 9" key="1">
    <citation type="journal article" date="2011" name="Nature">
        <title>The Medicago genome provides insight into the evolution of rhizobial symbioses.</title>
        <authorList>
            <person name="Young N.D."/>
            <person name="Debelle F."/>
            <person name="Oldroyd G.E."/>
            <person name="Geurts R."/>
            <person name="Cannon S.B."/>
            <person name="Udvardi M.K."/>
            <person name="Benedito V.A."/>
            <person name="Mayer K.F."/>
            <person name="Gouzy J."/>
            <person name="Schoof H."/>
            <person name="Van de Peer Y."/>
            <person name="Proost S."/>
            <person name="Cook D.R."/>
            <person name="Meyers B.C."/>
            <person name="Spannagl M."/>
            <person name="Cheung F."/>
            <person name="De Mita S."/>
            <person name="Krishnakumar V."/>
            <person name="Gundlach H."/>
            <person name="Zhou S."/>
            <person name="Mudge J."/>
            <person name="Bharti A.K."/>
            <person name="Murray J.D."/>
            <person name="Naoumkina M.A."/>
            <person name="Rosen B."/>
            <person name="Silverstein K.A."/>
            <person name="Tang H."/>
            <person name="Rombauts S."/>
            <person name="Zhao P.X."/>
            <person name="Zhou P."/>
            <person name="Barbe V."/>
            <person name="Bardou P."/>
            <person name="Bechner M."/>
            <person name="Bellec A."/>
            <person name="Berger A."/>
            <person name="Berges H."/>
            <person name="Bidwell S."/>
            <person name="Bisseling T."/>
            <person name="Choisne N."/>
            <person name="Couloux A."/>
            <person name="Denny R."/>
            <person name="Deshpande S."/>
            <person name="Dai X."/>
            <person name="Doyle J.J."/>
            <person name="Dudez A.M."/>
            <person name="Farmer A.D."/>
            <person name="Fouteau S."/>
            <person name="Franken C."/>
            <person name="Gibelin C."/>
            <person name="Gish J."/>
            <person name="Goldstein S."/>
            <person name="Gonzalez A.J."/>
            <person name="Green P.J."/>
            <person name="Hallab A."/>
            <person name="Hartog M."/>
            <person name="Hua A."/>
            <person name="Humphray S.J."/>
            <person name="Jeong D.H."/>
            <person name="Jing Y."/>
            <person name="Jocker A."/>
            <person name="Kenton S.M."/>
            <person name="Kim D.J."/>
            <person name="Klee K."/>
            <person name="Lai H."/>
            <person name="Lang C."/>
            <person name="Lin S."/>
            <person name="Macmil S.L."/>
            <person name="Magdelenat G."/>
            <person name="Matthews L."/>
            <person name="McCorrison J."/>
            <person name="Monaghan E.L."/>
            <person name="Mun J.H."/>
            <person name="Najar F.Z."/>
            <person name="Nicholson C."/>
            <person name="Noirot C."/>
            <person name="O'Bleness M."/>
            <person name="Paule C.R."/>
            <person name="Poulain J."/>
            <person name="Prion F."/>
            <person name="Qin B."/>
            <person name="Qu C."/>
            <person name="Retzel E.F."/>
            <person name="Riddle C."/>
            <person name="Sallet E."/>
            <person name="Samain S."/>
            <person name="Samson N."/>
            <person name="Sanders I."/>
            <person name="Saurat O."/>
            <person name="Scarpelli C."/>
            <person name="Schiex T."/>
            <person name="Segurens B."/>
            <person name="Severin A.J."/>
            <person name="Sherrier D.J."/>
            <person name="Shi R."/>
            <person name="Sims S."/>
            <person name="Singer S.R."/>
            <person name="Sinharoy S."/>
            <person name="Sterck L."/>
            <person name="Viollet A."/>
            <person name="Wang B.B."/>
            <person name="Wang K."/>
            <person name="Wang M."/>
            <person name="Wang X."/>
            <person name="Warfsmann J."/>
            <person name="Weissenbach J."/>
            <person name="White D.D."/>
            <person name="White J.D."/>
            <person name="Wiley G.B."/>
            <person name="Wincker P."/>
            <person name="Xing Y."/>
            <person name="Yang L."/>
            <person name="Yao Z."/>
            <person name="Ying F."/>
            <person name="Zhai J."/>
            <person name="Zhou L."/>
            <person name="Zuber A."/>
            <person name="Denarie J."/>
            <person name="Dixon R.A."/>
            <person name="May G.D."/>
            <person name="Schwartz D.C."/>
            <person name="Rogers J."/>
            <person name="Quetier F."/>
            <person name="Town C.D."/>
            <person name="Roe B.A."/>
        </authorList>
    </citation>
    <scope>NUCLEOTIDE SEQUENCE [LARGE SCALE GENOMIC DNA]</scope>
    <source>
        <strain evidence="7">A17</strain>
        <strain evidence="8 9">cv. Jemalong A17</strain>
    </source>
</reference>
<dbReference type="OrthoDB" id="1899018at2759"/>
<dbReference type="PaxDb" id="3880-AES65358"/>
<dbReference type="Gene3D" id="3.40.50.11350">
    <property type="match status" value="1"/>
</dbReference>
<keyword evidence="4" id="KW-0294">Fucose metabolism</keyword>
<dbReference type="EnsemblPlants" id="AES65358">
    <property type="protein sequence ID" value="AES65358"/>
    <property type="gene ID" value="MTR_2g038320"/>
</dbReference>
<proteinExistence type="inferred from homology"/>
<keyword evidence="9" id="KW-1185">Reference proteome</keyword>
<dbReference type="GO" id="GO:0005794">
    <property type="term" value="C:Golgi apparatus"/>
    <property type="evidence" value="ECO:0000318"/>
    <property type="project" value="GO_Central"/>
</dbReference>
<evidence type="ECO:0000256" key="5">
    <source>
        <dbReference type="ARBA" id="ARBA00023277"/>
    </source>
</evidence>
<dbReference type="STRING" id="3880.G7IGC0"/>
<reference evidence="7 9" key="2">
    <citation type="journal article" date="2014" name="BMC Genomics">
        <title>An improved genome release (version Mt4.0) for the model legume Medicago truncatula.</title>
        <authorList>
            <person name="Tang H."/>
            <person name="Krishnakumar V."/>
            <person name="Bidwell S."/>
            <person name="Rosen B."/>
            <person name="Chan A."/>
            <person name="Zhou S."/>
            <person name="Gentzbittel L."/>
            <person name="Childs K.L."/>
            <person name="Yandell M."/>
            <person name="Gundlach H."/>
            <person name="Mayer K.F."/>
            <person name="Schwartz D.C."/>
            <person name="Town C.D."/>
        </authorList>
    </citation>
    <scope>GENOME REANNOTATION</scope>
    <source>
        <strain evidence="7">A17</strain>
        <strain evidence="8 9">cv. Jemalong A17</strain>
    </source>
</reference>
<evidence type="ECO:0000256" key="1">
    <source>
        <dbReference type="ARBA" id="ARBA00007737"/>
    </source>
</evidence>
<dbReference type="GO" id="GO:0051753">
    <property type="term" value="F:mannan synthase activity"/>
    <property type="evidence" value="ECO:0000318"/>
    <property type="project" value="GO_Central"/>
</dbReference>
<name>G7IGC0_MEDTR</name>
<evidence type="ECO:0000313" key="7">
    <source>
        <dbReference type="EMBL" id="AES65358.1"/>
    </source>
</evidence>
<evidence type="ECO:0000313" key="9">
    <source>
        <dbReference type="Proteomes" id="UP000002051"/>
    </source>
</evidence>
<dbReference type="eggNOG" id="ENOG502QUE8">
    <property type="taxonomic scope" value="Eukaryota"/>
</dbReference>
<dbReference type="EMBL" id="CM001218">
    <property type="protein sequence ID" value="AES65358.1"/>
    <property type="molecule type" value="Genomic_DNA"/>
</dbReference>
<dbReference type="PANTHER" id="PTHR31288">
    <property type="entry name" value="O-FUCOSYLTRANSFERASE FAMILY PROTEIN"/>
    <property type="match status" value="1"/>
</dbReference>
<dbReference type="PIRSF" id="PIRSF009360">
    <property type="entry name" value="UCP009360"/>
    <property type="match status" value="1"/>
</dbReference>
<keyword evidence="3" id="KW-0808">Transferase</keyword>
<dbReference type="KEGG" id="mtr:11443236"/>
<dbReference type="OMA" id="HCYNAKE"/>
<comment type="similarity">
    <text evidence="1">Belongs to the glycosyltransferase GT106 family.</text>
</comment>
<gene>
    <name evidence="8" type="primary">11443236</name>
    <name evidence="7" type="ordered locus">MTR_2g038320</name>
</gene>
<evidence type="ECO:0000256" key="6">
    <source>
        <dbReference type="ARBA" id="ARBA00030350"/>
    </source>
</evidence>
<evidence type="ECO:0000256" key="3">
    <source>
        <dbReference type="ARBA" id="ARBA00022679"/>
    </source>
</evidence>
<reference evidence="8" key="3">
    <citation type="submission" date="2015-04" db="UniProtKB">
        <authorList>
            <consortium name="EnsemblPlants"/>
        </authorList>
    </citation>
    <scope>IDENTIFICATION</scope>
    <source>
        <strain evidence="8">cv. Jemalong A17</strain>
    </source>
</reference>
<dbReference type="GO" id="GO:0006004">
    <property type="term" value="P:fucose metabolic process"/>
    <property type="evidence" value="ECO:0007669"/>
    <property type="project" value="UniProtKB-KW"/>
</dbReference>
<sequence>MTSMELRQAFAGLLTLSMFIMLGNMIKKDHFDYAVEDIEVQATEVSQQDSVTVTQENMATVSHLTKKPLKQNDKALKPCWNPPAPLKEEDQSKGFVIFSLTNGPEYHISQIADAVVVARYLGATLVLPDIKNSKSGNSMNLGDIYDVENVLDKLNGFVKVTKTLPPQVSTRSTPIVRVPNKVSQDYILNKIKPIYKAKGIVKIESFFPSTNTTISRNNNNLDSLSCQAMFGTLQLQKDIQEEAESIVQKLQTWSQESNGLFVAVDLRTEVLKKGCNGKDGKGRKQCYQGYEIGEFLKRVGFGQETVIYVTQTKWSPDLNSLRHMFPKTYTKENIMSATKKEKFLSSESIELEKAIDFYICSESDVFVPSVPGPFYENVAGMRIVSGKDQVIVPSEIVSPEASASEHMSPYVTKKNHIAYKCFC</sequence>
<dbReference type="Pfam" id="PF10250">
    <property type="entry name" value="O-FucT"/>
    <property type="match status" value="1"/>
</dbReference>
<dbReference type="PANTHER" id="PTHR31288:SF20">
    <property type="entry name" value="O-FUCOSYLTRANSFERASE FAMILY PROTEIN"/>
    <property type="match status" value="1"/>
</dbReference>
<dbReference type="InterPro" id="IPR024709">
    <property type="entry name" value="FucosylTrfase_pln"/>
</dbReference>
<evidence type="ECO:0000256" key="4">
    <source>
        <dbReference type="ARBA" id="ARBA00023253"/>
    </source>
</evidence>
<keyword evidence="5" id="KW-0119">Carbohydrate metabolism</keyword>
<dbReference type="InterPro" id="IPR019378">
    <property type="entry name" value="GDP-Fuc_O-FucTrfase"/>
</dbReference>
<dbReference type="AlphaFoldDB" id="G7IGC0"/>
<dbReference type="Proteomes" id="UP000002051">
    <property type="component" value="Chromosome 2"/>
</dbReference>
<keyword evidence="2" id="KW-0328">Glycosyltransferase</keyword>